<dbReference type="OrthoDB" id="2498029at2759"/>
<organism evidence="2 3">
    <name type="scientific">Klebsormidium nitens</name>
    <name type="common">Green alga</name>
    <name type="synonym">Ulothrix nitens</name>
    <dbReference type="NCBI Taxonomy" id="105231"/>
    <lineage>
        <taxon>Eukaryota</taxon>
        <taxon>Viridiplantae</taxon>
        <taxon>Streptophyta</taxon>
        <taxon>Klebsormidiophyceae</taxon>
        <taxon>Klebsormidiales</taxon>
        <taxon>Klebsormidiaceae</taxon>
        <taxon>Klebsormidium</taxon>
    </lineage>
</organism>
<dbReference type="FunFam" id="3.40.50.1820:FF:000117">
    <property type="entry name" value="Monoglyceride lipase, putative"/>
    <property type="match status" value="1"/>
</dbReference>
<dbReference type="OMA" id="SYEGWSH"/>
<dbReference type="InterPro" id="IPR022742">
    <property type="entry name" value="Hydrolase_4"/>
</dbReference>
<dbReference type="GO" id="GO:0016298">
    <property type="term" value="F:lipase activity"/>
    <property type="evidence" value="ECO:0000318"/>
    <property type="project" value="GO_Central"/>
</dbReference>
<feature type="domain" description="Serine aminopeptidase S33" evidence="1">
    <location>
        <begin position="152"/>
        <end position="389"/>
    </location>
</feature>
<dbReference type="Gene3D" id="3.40.50.1820">
    <property type="entry name" value="alpha/beta hydrolase"/>
    <property type="match status" value="1"/>
</dbReference>
<name>A0A1Y1IFL1_KLENI</name>
<dbReference type="InterPro" id="IPR051044">
    <property type="entry name" value="MAG_DAG_Lipase"/>
</dbReference>
<keyword evidence="3" id="KW-1185">Reference proteome</keyword>
<evidence type="ECO:0000313" key="2">
    <source>
        <dbReference type="EMBL" id="GAQ88822.1"/>
    </source>
</evidence>
<dbReference type="PANTHER" id="PTHR11614">
    <property type="entry name" value="PHOSPHOLIPASE-RELATED"/>
    <property type="match status" value="1"/>
</dbReference>
<dbReference type="AlphaFoldDB" id="A0A1Y1IFL1"/>
<protein>
    <submittedName>
        <fullName evidence="2">Monoacylglycerol Lipase</fullName>
    </submittedName>
</protein>
<evidence type="ECO:0000259" key="1">
    <source>
        <dbReference type="Pfam" id="PF12146"/>
    </source>
</evidence>
<dbReference type="Proteomes" id="UP000054558">
    <property type="component" value="Unassembled WGS sequence"/>
</dbReference>
<proteinExistence type="predicted"/>
<dbReference type="STRING" id="105231.A0A1Y1IFL1"/>
<dbReference type="EMBL" id="DF237411">
    <property type="protein sequence ID" value="GAQ88822.1"/>
    <property type="molecule type" value="Genomic_DNA"/>
</dbReference>
<dbReference type="InterPro" id="IPR029058">
    <property type="entry name" value="AB_hydrolase_fold"/>
</dbReference>
<gene>
    <name evidence="2" type="ORF">KFL_004620030</name>
</gene>
<dbReference type="Pfam" id="PF12146">
    <property type="entry name" value="Hydrolase_4"/>
    <property type="match status" value="1"/>
</dbReference>
<accession>A0A1Y1IFL1</accession>
<dbReference type="SUPFAM" id="SSF53474">
    <property type="entry name" value="alpha/beta-Hydrolases"/>
    <property type="match status" value="1"/>
</dbReference>
<sequence length="439" mass="48570">MPELFQGQDSRPLTFSWLSAENFVKETLQAGALAHLSTPPLHRSGGLRSARFEVDKVSGRRGLRFLLGSPPMGSGNLAFQTEVCTAEPLATEPGTECPFKPVPDNSPVRRSLANRAAKQTPEKRWSRHSERHFVNKNGHRIYTQQWTPDGTPMKAAVVVFHGLNEHSGRYKHLARQLTKQGYGVFGMDWYGHGRSDGLHGFVDRLDNTVQDAGAYLKMVKRLNPGVPCFVYGHSTGAAIALKATQTSPRSELAGLVLTAPAIAIQPPHPVLATLLPFFSEVVPTLQVEAANRSDIKNSRDPASLLDKYSDPLVYTGSIRVRTGSEVLRIASDVRQNLHRVRHPFFVCHGTGDRVTLPEGSHELFRRAPVAQKKLKLYPGCLHDLLLEPEKDELVRDVVSWMDGRLNEGENGEEELSVSGRREEKSVRGGSVGLEMVERC</sequence>
<dbReference type="GO" id="GO:0016020">
    <property type="term" value="C:membrane"/>
    <property type="evidence" value="ECO:0000318"/>
    <property type="project" value="GO_Central"/>
</dbReference>
<evidence type="ECO:0000313" key="3">
    <source>
        <dbReference type="Proteomes" id="UP000054558"/>
    </source>
</evidence>
<reference evidence="2 3" key="1">
    <citation type="journal article" date="2014" name="Nat. Commun.">
        <title>Klebsormidium flaccidum genome reveals primary factors for plant terrestrial adaptation.</title>
        <authorList>
            <person name="Hori K."/>
            <person name="Maruyama F."/>
            <person name="Fujisawa T."/>
            <person name="Togashi T."/>
            <person name="Yamamoto N."/>
            <person name="Seo M."/>
            <person name="Sato S."/>
            <person name="Yamada T."/>
            <person name="Mori H."/>
            <person name="Tajima N."/>
            <person name="Moriyama T."/>
            <person name="Ikeuchi M."/>
            <person name="Watanabe M."/>
            <person name="Wada H."/>
            <person name="Kobayashi K."/>
            <person name="Saito M."/>
            <person name="Masuda T."/>
            <person name="Sasaki-Sekimoto Y."/>
            <person name="Mashiguchi K."/>
            <person name="Awai K."/>
            <person name="Shimojima M."/>
            <person name="Masuda S."/>
            <person name="Iwai M."/>
            <person name="Nobusawa T."/>
            <person name="Narise T."/>
            <person name="Kondo S."/>
            <person name="Saito H."/>
            <person name="Sato R."/>
            <person name="Murakawa M."/>
            <person name="Ihara Y."/>
            <person name="Oshima-Yamada Y."/>
            <person name="Ohtaka K."/>
            <person name="Satoh M."/>
            <person name="Sonobe K."/>
            <person name="Ishii M."/>
            <person name="Ohtani R."/>
            <person name="Kanamori-Sato M."/>
            <person name="Honoki R."/>
            <person name="Miyazaki D."/>
            <person name="Mochizuki H."/>
            <person name="Umetsu J."/>
            <person name="Higashi K."/>
            <person name="Shibata D."/>
            <person name="Kamiya Y."/>
            <person name="Sato N."/>
            <person name="Nakamura Y."/>
            <person name="Tabata S."/>
            <person name="Ida S."/>
            <person name="Kurokawa K."/>
            <person name="Ohta H."/>
        </authorList>
    </citation>
    <scope>NUCLEOTIDE SEQUENCE [LARGE SCALE GENOMIC DNA]</scope>
    <source>
        <strain evidence="2 3">NIES-2285</strain>
    </source>
</reference>